<keyword evidence="1" id="KW-0732">Signal</keyword>
<organism evidence="2 3">
    <name type="scientific">Brassicogethes aeneus</name>
    <name type="common">Rape pollen beetle</name>
    <name type="synonym">Meligethes aeneus</name>
    <dbReference type="NCBI Taxonomy" id="1431903"/>
    <lineage>
        <taxon>Eukaryota</taxon>
        <taxon>Metazoa</taxon>
        <taxon>Ecdysozoa</taxon>
        <taxon>Arthropoda</taxon>
        <taxon>Hexapoda</taxon>
        <taxon>Insecta</taxon>
        <taxon>Pterygota</taxon>
        <taxon>Neoptera</taxon>
        <taxon>Endopterygota</taxon>
        <taxon>Coleoptera</taxon>
        <taxon>Polyphaga</taxon>
        <taxon>Cucujiformia</taxon>
        <taxon>Nitidulidae</taxon>
        <taxon>Meligethinae</taxon>
        <taxon>Brassicogethes</taxon>
    </lineage>
</organism>
<evidence type="ECO:0000313" key="2">
    <source>
        <dbReference type="EMBL" id="CAH0561044.1"/>
    </source>
</evidence>
<keyword evidence="3" id="KW-1185">Reference proteome</keyword>
<sequence>MRILVPLTLCIALASCQSMMDNIFQRQTMSYTTNVVHPDQHSQSSVSVSFNPTTNEKIPRYTTSFKKAPTFASANAKNTNTQLFNVGYSVRFKNPVARQVASPSRPNLDEGEIITGTRKANEQVAIPQSANSLTDDSGSKPTFEALEAKPEDLYLSPTTQQYLKNLEVGKPTISATEEARKYQQNYSWRNLGPSAEIIRSSEIPLNHQPIFNHASALGRSQTFDFTNGVNDQHQQQQASSLVPTYNPYQSKTQFLPPISQHIHTKLNHINQIPTSMPQVNTGSYNLPVDTSLLRDPYLTTNMQSVPNDNKMIPIHFNVRPLEDAMKNQFNLNKFDPYHSGEDSYAYQQQYVSPQPHQYLHQKKEDDFRDPYFQHNQETVENNSYNHNKFQYKIYGKPQPLKSYKFSGYKTISKDLLNNHRQPRQNPYKYLMRPHHFKQPQFQRRISVDYF</sequence>
<dbReference type="AlphaFoldDB" id="A0A9P0BEJ5"/>
<dbReference type="EMBL" id="OV121138">
    <property type="protein sequence ID" value="CAH0561044.1"/>
    <property type="molecule type" value="Genomic_DNA"/>
</dbReference>
<evidence type="ECO:0000256" key="1">
    <source>
        <dbReference type="SAM" id="SignalP"/>
    </source>
</evidence>
<feature type="chain" id="PRO_5040247089" evidence="1">
    <location>
        <begin position="17"/>
        <end position="450"/>
    </location>
</feature>
<proteinExistence type="predicted"/>
<name>A0A9P0BEJ5_BRAAE</name>
<reference evidence="2" key="1">
    <citation type="submission" date="2021-12" db="EMBL/GenBank/DDBJ databases">
        <authorList>
            <person name="King R."/>
        </authorList>
    </citation>
    <scope>NUCLEOTIDE SEQUENCE</scope>
</reference>
<feature type="signal peptide" evidence="1">
    <location>
        <begin position="1"/>
        <end position="16"/>
    </location>
</feature>
<dbReference type="Proteomes" id="UP001154078">
    <property type="component" value="Chromosome 7"/>
</dbReference>
<evidence type="ECO:0000313" key="3">
    <source>
        <dbReference type="Proteomes" id="UP001154078"/>
    </source>
</evidence>
<protein>
    <submittedName>
        <fullName evidence="2">Uncharacterized protein</fullName>
    </submittedName>
</protein>
<accession>A0A9P0BEJ5</accession>
<dbReference type="PROSITE" id="PS51257">
    <property type="entry name" value="PROKAR_LIPOPROTEIN"/>
    <property type="match status" value="1"/>
</dbReference>
<gene>
    <name evidence="2" type="ORF">MELIAE_LOCUS10678</name>
</gene>
<dbReference type="OrthoDB" id="6760992at2759"/>